<evidence type="ECO:0000313" key="3">
    <source>
        <dbReference type="EMBL" id="BAC19479.1"/>
    </source>
</evidence>
<keyword evidence="4" id="KW-1185">Reference proteome</keyword>
<feature type="region of interest" description="Disordered" evidence="1">
    <location>
        <begin position="59"/>
        <end position="120"/>
    </location>
</feature>
<dbReference type="KEGG" id="cef:CE2669"/>
<organism evidence="3 4">
    <name type="scientific">Corynebacterium efficiens (strain DSM 44549 / YS-314 / AJ 12310 / JCM 11189 / NBRC 100395)</name>
    <dbReference type="NCBI Taxonomy" id="196164"/>
    <lineage>
        <taxon>Bacteria</taxon>
        <taxon>Bacillati</taxon>
        <taxon>Actinomycetota</taxon>
        <taxon>Actinomycetes</taxon>
        <taxon>Mycobacteriales</taxon>
        <taxon>Corynebacteriaceae</taxon>
        <taxon>Corynebacterium</taxon>
    </lineage>
</organism>
<name>Q8FM38_COREF</name>
<dbReference type="HOGENOM" id="CLU_876373_0_0_11"/>
<accession>Q8FM38</accession>
<dbReference type="Proteomes" id="UP000001409">
    <property type="component" value="Chromosome"/>
</dbReference>
<keyword evidence="2" id="KW-1133">Transmembrane helix</keyword>
<reference evidence="3 4" key="1">
    <citation type="journal article" date="2003" name="Genome Res.">
        <title>Comparative complete genome sequence analysis of the amino acid replacements responsible for the thermostability of Corynebacterium efficiens.</title>
        <authorList>
            <person name="Nishio Y."/>
            <person name="Nakamura Y."/>
            <person name="Kawarabayasi Y."/>
            <person name="Usuda Y."/>
            <person name="Kimura E."/>
            <person name="Sugimoto S."/>
            <person name="Matsui K."/>
            <person name="Yamagishi A."/>
            <person name="Kikuchi H."/>
            <person name="Ikeo K."/>
            <person name="Gojobori T."/>
        </authorList>
    </citation>
    <scope>NUCLEOTIDE SEQUENCE [LARGE SCALE GENOMIC DNA]</scope>
    <source>
        <strain evidence="4">DSM 44549 / YS-314 / AJ 12310 / JCM 11189 / NBRC 100395</strain>
    </source>
</reference>
<keyword evidence="2" id="KW-0472">Membrane</keyword>
<protein>
    <submittedName>
        <fullName evidence="3">Uncharacterized protein</fullName>
    </submittedName>
</protein>
<dbReference type="AlphaFoldDB" id="Q8FM38"/>
<dbReference type="EMBL" id="BA000035">
    <property type="protein sequence ID" value="BAC19479.1"/>
    <property type="molecule type" value="Genomic_DNA"/>
</dbReference>
<proteinExistence type="predicted"/>
<dbReference type="STRING" id="196164.gene:10743117"/>
<evidence type="ECO:0000256" key="1">
    <source>
        <dbReference type="SAM" id="MobiDB-lite"/>
    </source>
</evidence>
<dbReference type="eggNOG" id="ENOG5031E97">
    <property type="taxonomic scope" value="Bacteria"/>
</dbReference>
<sequence>MFPQRNMTLFTSLISLPSDQGHPMPTSSGKSSLPGIVTTVLILIVLVTVGITVMVMRSADPNRTDSPDSGISTLYTGDPATTRDAPTGPVPAPVPEPGTVADEMDTAPPQTPDGQAPVPNGPTVIRYVSPLDRAGTVQPGWRRIDDLGVQNVGCHTAEVSIHDDVYTCGEPSPETQVCFPSVSRGQSYCAISPFTTQYVTATFTGPTREIPSRDPHPWGVVLEDGRRCVAGQGGDWGVRADGHRGAYSCNGIGPEVVLSHGETPEIFDVSRDRWTVKVGELGLPGDSLPPPRTVEVTEVYYAAWANEGADNWGRTPY</sequence>
<evidence type="ECO:0000313" key="4">
    <source>
        <dbReference type="Proteomes" id="UP000001409"/>
    </source>
</evidence>
<evidence type="ECO:0000256" key="2">
    <source>
        <dbReference type="SAM" id="Phobius"/>
    </source>
</evidence>
<feature type="transmembrane region" description="Helical" evidence="2">
    <location>
        <begin position="31"/>
        <end position="56"/>
    </location>
</feature>
<keyword evidence="2" id="KW-0812">Transmembrane</keyword>